<name>A0A4Q0P3U8_9FLAO</name>
<comment type="caution">
    <text evidence="1">The sequence shown here is derived from an EMBL/GenBank/DDBJ whole genome shotgun (WGS) entry which is preliminary data.</text>
</comment>
<accession>A0A4Q0P3U8</accession>
<keyword evidence="2" id="KW-1185">Reference proteome</keyword>
<dbReference type="InterPro" id="IPR027056">
    <property type="entry name" value="Gluconate_2DH_su3"/>
</dbReference>
<dbReference type="PROSITE" id="PS51257">
    <property type="entry name" value="PROKAR_LIPOPROTEIN"/>
    <property type="match status" value="1"/>
</dbReference>
<sequence>MDRRDSLKSMFLGSLGTGLMLSGCTTDIAPPDPQIAKAADNYFGRTPEELKLIEELNEDQFFNTHEMETLETLCALILPANENYGSATDAGVPAFIEFIVKDMPYYQTPIRGGLMWLDHTANTKFNAEFKETPEGNQKIILDSIAYPNRDKPGWEQPLEIQFFTTMRNLTMTGYYTSKMGLEDLGYKGNQPNIWDGVPEEVLQKHGVSYDPEWIKKCINQDERGVIAEWDEDGNLLT</sequence>
<organism evidence="1 2">
    <name type="scientific">Leeuwenhoekiella aequorea</name>
    <dbReference type="NCBI Taxonomy" id="283736"/>
    <lineage>
        <taxon>Bacteria</taxon>
        <taxon>Pseudomonadati</taxon>
        <taxon>Bacteroidota</taxon>
        <taxon>Flavobacteriia</taxon>
        <taxon>Flavobacteriales</taxon>
        <taxon>Flavobacteriaceae</taxon>
        <taxon>Leeuwenhoekiella</taxon>
    </lineage>
</organism>
<dbReference type="AlphaFoldDB" id="A0A4Q0P3U8"/>
<dbReference type="Pfam" id="PF13618">
    <property type="entry name" value="Gluconate_2-dh3"/>
    <property type="match status" value="1"/>
</dbReference>
<dbReference type="OrthoDB" id="129242at2"/>
<proteinExistence type="predicted"/>
<dbReference type="RefSeq" id="WP_128758484.1">
    <property type="nucleotide sequence ID" value="NZ_QOVM01000006.1"/>
</dbReference>
<dbReference type="EMBL" id="QOVM01000006">
    <property type="protein sequence ID" value="RXG21217.1"/>
    <property type="molecule type" value="Genomic_DNA"/>
</dbReference>
<evidence type="ECO:0000313" key="1">
    <source>
        <dbReference type="EMBL" id="RXG21217.1"/>
    </source>
</evidence>
<reference evidence="1 2" key="1">
    <citation type="submission" date="2018-07" db="EMBL/GenBank/DDBJ databases">
        <title>Leeuwenhoekiella genomics.</title>
        <authorList>
            <person name="Tahon G."/>
            <person name="Willems A."/>
        </authorList>
    </citation>
    <scope>NUCLEOTIDE SEQUENCE [LARGE SCALE GENOMIC DNA]</scope>
    <source>
        <strain evidence="1 2">LMG 22550</strain>
    </source>
</reference>
<protein>
    <submittedName>
        <fullName evidence="1">Gluconate 2-dehydrogenase subunit 3-like protein</fullName>
    </submittedName>
</protein>
<evidence type="ECO:0000313" key="2">
    <source>
        <dbReference type="Proteomes" id="UP000289238"/>
    </source>
</evidence>
<dbReference type="Proteomes" id="UP000289238">
    <property type="component" value="Unassembled WGS sequence"/>
</dbReference>
<gene>
    <name evidence="1" type="ORF">DSM00_2734</name>
</gene>